<dbReference type="InterPro" id="IPR037523">
    <property type="entry name" value="VOC_core"/>
</dbReference>
<dbReference type="PROSITE" id="PS51819">
    <property type="entry name" value="VOC"/>
    <property type="match status" value="1"/>
</dbReference>
<dbReference type="EMBL" id="CAFBNA010000011">
    <property type="protein sequence ID" value="CAB4923082.1"/>
    <property type="molecule type" value="Genomic_DNA"/>
</dbReference>
<accession>A0A6J6GMX9</accession>
<dbReference type="Pfam" id="PF00903">
    <property type="entry name" value="Glyoxalase"/>
    <property type="match status" value="1"/>
</dbReference>
<sequence>MWLRAGDLQLHFIENESMPVPGPGFPHFALHVDGEQWDEVMNELGEAGVSFLSAPSERDDFGTRVRATFVIDPSGNVVELTDVGPLPV</sequence>
<dbReference type="InterPro" id="IPR029068">
    <property type="entry name" value="Glyas_Bleomycin-R_OHBP_Dase"/>
</dbReference>
<dbReference type="AlphaFoldDB" id="A0A6J6GMX9"/>
<dbReference type="InterPro" id="IPR004360">
    <property type="entry name" value="Glyas_Fos-R_dOase_dom"/>
</dbReference>
<protein>
    <submittedName>
        <fullName evidence="2">Unannotated protein</fullName>
    </submittedName>
</protein>
<name>A0A6J6GMX9_9ZZZZ</name>
<dbReference type="Gene3D" id="3.10.180.10">
    <property type="entry name" value="2,3-Dihydroxybiphenyl 1,2-Dioxygenase, domain 1"/>
    <property type="match status" value="1"/>
</dbReference>
<proteinExistence type="predicted"/>
<reference evidence="2" key="1">
    <citation type="submission" date="2020-05" db="EMBL/GenBank/DDBJ databases">
        <authorList>
            <person name="Chiriac C."/>
            <person name="Salcher M."/>
            <person name="Ghai R."/>
            <person name="Kavagutti S V."/>
        </authorList>
    </citation>
    <scope>NUCLEOTIDE SEQUENCE</scope>
</reference>
<gene>
    <name evidence="2" type="ORF">UFOPK1827_00727</name>
    <name evidence="3" type="ORF">UFOPK3708_00372</name>
</gene>
<evidence type="ECO:0000313" key="2">
    <source>
        <dbReference type="EMBL" id="CAB4602702.1"/>
    </source>
</evidence>
<evidence type="ECO:0000259" key="1">
    <source>
        <dbReference type="PROSITE" id="PS51819"/>
    </source>
</evidence>
<dbReference type="EMBL" id="CAEZUO010000025">
    <property type="protein sequence ID" value="CAB4602702.1"/>
    <property type="molecule type" value="Genomic_DNA"/>
</dbReference>
<feature type="domain" description="VOC" evidence="1">
    <location>
        <begin position="1"/>
        <end position="83"/>
    </location>
</feature>
<dbReference type="SUPFAM" id="SSF54593">
    <property type="entry name" value="Glyoxalase/Bleomycin resistance protein/Dihydroxybiphenyl dioxygenase"/>
    <property type="match status" value="1"/>
</dbReference>
<organism evidence="2">
    <name type="scientific">freshwater metagenome</name>
    <dbReference type="NCBI Taxonomy" id="449393"/>
    <lineage>
        <taxon>unclassified sequences</taxon>
        <taxon>metagenomes</taxon>
        <taxon>ecological metagenomes</taxon>
    </lineage>
</organism>
<evidence type="ECO:0000313" key="3">
    <source>
        <dbReference type="EMBL" id="CAB4923082.1"/>
    </source>
</evidence>